<organism evidence="1 2">
    <name type="scientific">Aristolochia fimbriata</name>
    <name type="common">White veined hardy Dutchman's pipe vine</name>
    <dbReference type="NCBI Taxonomy" id="158543"/>
    <lineage>
        <taxon>Eukaryota</taxon>
        <taxon>Viridiplantae</taxon>
        <taxon>Streptophyta</taxon>
        <taxon>Embryophyta</taxon>
        <taxon>Tracheophyta</taxon>
        <taxon>Spermatophyta</taxon>
        <taxon>Magnoliopsida</taxon>
        <taxon>Magnoliidae</taxon>
        <taxon>Piperales</taxon>
        <taxon>Aristolochiaceae</taxon>
        <taxon>Aristolochia</taxon>
    </lineage>
</organism>
<evidence type="ECO:0000313" key="2">
    <source>
        <dbReference type="Proteomes" id="UP000825729"/>
    </source>
</evidence>
<keyword evidence="2" id="KW-1185">Reference proteome</keyword>
<evidence type="ECO:0000313" key="1">
    <source>
        <dbReference type="EMBL" id="KAG9444565.1"/>
    </source>
</evidence>
<dbReference type="Proteomes" id="UP000825729">
    <property type="component" value="Unassembled WGS sequence"/>
</dbReference>
<name>A0AAV7E8Y2_ARIFI</name>
<dbReference type="AlphaFoldDB" id="A0AAV7E8Y2"/>
<sequence>MADKDPIHVPLMREGTFAVVGNGHAVSLMTFLLGRMINSFGQTKDINEVVQGIAAETTSGEVIGRMARETILIQDAMGEVRKCKVTSKNSGIAGFSILQMPTILTIGKRHLVTSSLHLVTQWSGRSGFPSKVNYVLSITWIKGGCCSKSRREVFGYTTTSYFRKKHNGLIRNSLLVEEGHNKRPQRKTLHTFCRNVVSGMLLDELDDSKETREEFAMNYTLNAFNSPQHALKGGTYMAGLG</sequence>
<comment type="caution">
    <text evidence="1">The sequence shown here is derived from an EMBL/GenBank/DDBJ whole genome shotgun (WGS) entry which is preliminary data.</text>
</comment>
<protein>
    <submittedName>
        <fullName evidence="1">Uncharacterized protein</fullName>
    </submittedName>
</protein>
<dbReference type="EMBL" id="JAINDJ010000006">
    <property type="protein sequence ID" value="KAG9444565.1"/>
    <property type="molecule type" value="Genomic_DNA"/>
</dbReference>
<reference evidence="1 2" key="1">
    <citation type="submission" date="2021-07" db="EMBL/GenBank/DDBJ databases">
        <title>The Aristolochia fimbriata genome: insights into angiosperm evolution, floral development and chemical biosynthesis.</title>
        <authorList>
            <person name="Jiao Y."/>
        </authorList>
    </citation>
    <scope>NUCLEOTIDE SEQUENCE [LARGE SCALE GENOMIC DNA]</scope>
    <source>
        <strain evidence="1">IBCAS-2021</strain>
        <tissue evidence="1">Leaf</tissue>
    </source>
</reference>
<gene>
    <name evidence="1" type="ORF">H6P81_015905</name>
</gene>
<accession>A0AAV7E8Y2</accession>
<proteinExistence type="predicted"/>